<dbReference type="AlphaFoldDB" id="A0A1J9Q3Q1"/>
<accession>A0A1J9Q3Q1</accession>
<comment type="caution">
    <text evidence="2">The sequence shown here is derived from an EMBL/GenBank/DDBJ whole genome shotgun (WGS) entry which is preliminary data.</text>
</comment>
<feature type="compositionally biased region" description="Polar residues" evidence="1">
    <location>
        <begin position="1"/>
        <end position="13"/>
    </location>
</feature>
<evidence type="ECO:0000313" key="3">
    <source>
        <dbReference type="Proteomes" id="UP000182235"/>
    </source>
</evidence>
<keyword evidence="3" id="KW-1185">Reference proteome</keyword>
<dbReference type="PANTHER" id="PTHR34724:SF2">
    <property type="entry name" value="OS12G0596101 PROTEIN"/>
    <property type="match status" value="1"/>
</dbReference>
<dbReference type="EMBL" id="LGRN01000757">
    <property type="protein sequence ID" value="OJD10556.1"/>
    <property type="molecule type" value="Genomic_DNA"/>
</dbReference>
<dbReference type="OrthoDB" id="88410at2759"/>
<protein>
    <submittedName>
        <fullName evidence="2">Uncharacterized protein</fullName>
    </submittedName>
</protein>
<reference evidence="2 3" key="1">
    <citation type="submission" date="2015-07" db="EMBL/GenBank/DDBJ databases">
        <title>Emmonsia species relationships and genome sequence.</title>
        <authorList>
            <consortium name="The Broad Institute Genomics Platform"/>
            <person name="Cuomo C.A."/>
            <person name="Munoz J.F."/>
            <person name="Imamovic A."/>
            <person name="Priest M.E."/>
            <person name="Young S."/>
            <person name="Clay O.K."/>
            <person name="McEwen J.G."/>
        </authorList>
    </citation>
    <scope>NUCLEOTIDE SEQUENCE [LARGE SCALE GENOMIC DNA]</scope>
    <source>
        <strain evidence="2 3">UAMH 9510</strain>
    </source>
</reference>
<sequence>MSSAIPRASSVSPLLNVCPTKPRAPTRAPPDPVLYFDASHLLPLKSVRNEQSPLHSRSIEVLHTLHNSKTTWRGCGQHVANVMDSVPSDLWCTCTPKQKIGEKEYPPRTGEGKAASSD</sequence>
<organism evidence="2 3">
    <name type="scientific">Emergomyces pasteurianus Ep9510</name>
    <dbReference type="NCBI Taxonomy" id="1447872"/>
    <lineage>
        <taxon>Eukaryota</taxon>
        <taxon>Fungi</taxon>
        <taxon>Dikarya</taxon>
        <taxon>Ascomycota</taxon>
        <taxon>Pezizomycotina</taxon>
        <taxon>Eurotiomycetes</taxon>
        <taxon>Eurotiomycetidae</taxon>
        <taxon>Onygenales</taxon>
        <taxon>Ajellomycetaceae</taxon>
        <taxon>Emergomyces</taxon>
    </lineage>
</organism>
<evidence type="ECO:0000256" key="1">
    <source>
        <dbReference type="SAM" id="MobiDB-lite"/>
    </source>
</evidence>
<evidence type="ECO:0000313" key="2">
    <source>
        <dbReference type="EMBL" id="OJD10556.1"/>
    </source>
</evidence>
<feature type="region of interest" description="Disordered" evidence="1">
    <location>
        <begin position="1"/>
        <end position="31"/>
    </location>
</feature>
<name>A0A1J9Q3Q1_9EURO</name>
<dbReference type="Proteomes" id="UP000182235">
    <property type="component" value="Unassembled WGS sequence"/>
</dbReference>
<dbReference type="PANTHER" id="PTHR34724">
    <property type="entry name" value="OS12G0596101 PROTEIN"/>
    <property type="match status" value="1"/>
</dbReference>
<proteinExistence type="predicted"/>
<dbReference type="VEuPathDB" id="FungiDB:AJ78_08467"/>
<gene>
    <name evidence="2" type="ORF">AJ78_08467</name>
</gene>